<name>A0A0A9EJ87_ARUDO</name>
<dbReference type="AlphaFoldDB" id="A0A0A9EJ87"/>
<proteinExistence type="predicted"/>
<reference evidence="1" key="1">
    <citation type="submission" date="2014-09" db="EMBL/GenBank/DDBJ databases">
        <authorList>
            <person name="Magalhaes I.L.F."/>
            <person name="Oliveira U."/>
            <person name="Santos F.R."/>
            <person name="Vidigal T.H.D.A."/>
            <person name="Brescovit A.D."/>
            <person name="Santos A.J."/>
        </authorList>
    </citation>
    <scope>NUCLEOTIDE SEQUENCE</scope>
    <source>
        <tissue evidence="1">Shoot tissue taken approximately 20 cm above the soil surface</tissue>
    </source>
</reference>
<organism evidence="1">
    <name type="scientific">Arundo donax</name>
    <name type="common">Giant reed</name>
    <name type="synonym">Donax arundinaceus</name>
    <dbReference type="NCBI Taxonomy" id="35708"/>
    <lineage>
        <taxon>Eukaryota</taxon>
        <taxon>Viridiplantae</taxon>
        <taxon>Streptophyta</taxon>
        <taxon>Embryophyta</taxon>
        <taxon>Tracheophyta</taxon>
        <taxon>Spermatophyta</taxon>
        <taxon>Magnoliopsida</taxon>
        <taxon>Liliopsida</taxon>
        <taxon>Poales</taxon>
        <taxon>Poaceae</taxon>
        <taxon>PACMAD clade</taxon>
        <taxon>Arundinoideae</taxon>
        <taxon>Arundineae</taxon>
        <taxon>Arundo</taxon>
    </lineage>
</organism>
<protein>
    <submittedName>
        <fullName evidence="1">Uncharacterized protein</fullName>
    </submittedName>
</protein>
<evidence type="ECO:0000313" key="1">
    <source>
        <dbReference type="EMBL" id="JAD97945.1"/>
    </source>
</evidence>
<sequence>MDQLFDEKEKWNRGFDPACPATMKEAIDYSVFF</sequence>
<dbReference type="EMBL" id="GBRH01199950">
    <property type="protein sequence ID" value="JAD97945.1"/>
    <property type="molecule type" value="Transcribed_RNA"/>
</dbReference>
<reference evidence="1" key="2">
    <citation type="journal article" date="2015" name="Data Brief">
        <title>Shoot transcriptome of the giant reed, Arundo donax.</title>
        <authorList>
            <person name="Barrero R.A."/>
            <person name="Guerrero F.D."/>
            <person name="Moolhuijzen P."/>
            <person name="Goolsby J.A."/>
            <person name="Tidwell J."/>
            <person name="Bellgard S.E."/>
            <person name="Bellgard M.I."/>
        </authorList>
    </citation>
    <scope>NUCLEOTIDE SEQUENCE</scope>
    <source>
        <tissue evidence="1">Shoot tissue taken approximately 20 cm above the soil surface</tissue>
    </source>
</reference>
<accession>A0A0A9EJ87</accession>